<dbReference type="PANTHER" id="PTHR10846">
    <property type="entry name" value="SODIUM/POTASSIUM/CALCIUM EXCHANGER"/>
    <property type="match status" value="1"/>
</dbReference>
<evidence type="ECO:0000256" key="2">
    <source>
        <dbReference type="ARBA" id="ARBA00005364"/>
    </source>
</evidence>
<comment type="subcellular location">
    <subcellularLocation>
        <location evidence="1">Membrane</location>
        <topology evidence="1">Multi-pass membrane protein</topology>
    </subcellularLocation>
</comment>
<evidence type="ECO:0000256" key="8">
    <source>
        <dbReference type="SAM" id="SignalP"/>
    </source>
</evidence>
<dbReference type="GO" id="GO:0005886">
    <property type="term" value="C:plasma membrane"/>
    <property type="evidence" value="ECO:0007669"/>
    <property type="project" value="TreeGrafter"/>
</dbReference>
<comment type="similarity">
    <text evidence="2">Belongs to the Ca(2+):cation antiporter (CaCA) (TC 2.A.19) family. SLC24A subfamily.</text>
</comment>
<comment type="caution">
    <text evidence="10">The sequence shown here is derived from an EMBL/GenBank/DDBJ whole genome shotgun (WGS) entry which is preliminary data.</text>
</comment>
<dbReference type="PANTHER" id="PTHR10846:SF2">
    <property type="entry name" value="RE48874P"/>
    <property type="match status" value="1"/>
</dbReference>
<dbReference type="OrthoDB" id="2127281at2759"/>
<organism evidence="10 11">
    <name type="scientific">Cotesia typhae</name>
    <dbReference type="NCBI Taxonomy" id="2053667"/>
    <lineage>
        <taxon>Eukaryota</taxon>
        <taxon>Metazoa</taxon>
        <taxon>Ecdysozoa</taxon>
        <taxon>Arthropoda</taxon>
        <taxon>Hexapoda</taxon>
        <taxon>Insecta</taxon>
        <taxon>Pterygota</taxon>
        <taxon>Neoptera</taxon>
        <taxon>Endopterygota</taxon>
        <taxon>Hymenoptera</taxon>
        <taxon>Apocrita</taxon>
        <taxon>Ichneumonoidea</taxon>
        <taxon>Braconidae</taxon>
        <taxon>Microgastrinae</taxon>
        <taxon>Cotesia</taxon>
    </lineage>
</organism>
<reference evidence="10" key="1">
    <citation type="submission" date="2020-03" db="EMBL/GenBank/DDBJ databases">
        <authorList>
            <person name="Chebbi M.A."/>
            <person name="Drezen J.M."/>
        </authorList>
    </citation>
    <scope>NUCLEOTIDE SEQUENCE</scope>
    <source>
        <tissue evidence="10">Whole body</tissue>
    </source>
</reference>
<evidence type="ECO:0000256" key="3">
    <source>
        <dbReference type="ARBA" id="ARBA00022449"/>
    </source>
</evidence>
<evidence type="ECO:0000256" key="5">
    <source>
        <dbReference type="ARBA" id="ARBA00022989"/>
    </source>
</evidence>
<keyword evidence="8" id="KW-0732">Signal</keyword>
<feature type="transmembrane region" description="Helical" evidence="7">
    <location>
        <begin position="327"/>
        <end position="349"/>
    </location>
</feature>
<feature type="signal peptide" evidence="8">
    <location>
        <begin position="1"/>
        <end position="25"/>
    </location>
</feature>
<evidence type="ECO:0000313" key="11">
    <source>
        <dbReference type="Proteomes" id="UP000729913"/>
    </source>
</evidence>
<evidence type="ECO:0000313" key="10">
    <source>
        <dbReference type="EMBL" id="KAG8038243.1"/>
    </source>
</evidence>
<feature type="transmembrane region" description="Helical" evidence="7">
    <location>
        <begin position="69"/>
        <end position="88"/>
    </location>
</feature>
<keyword evidence="4 7" id="KW-0812">Transmembrane</keyword>
<dbReference type="GO" id="GO:0008273">
    <property type="term" value="F:calcium, potassium:sodium antiporter activity"/>
    <property type="evidence" value="ECO:0007669"/>
    <property type="project" value="TreeGrafter"/>
</dbReference>
<feature type="chain" id="PRO_5035220698" description="Sodium/calcium exchanger membrane region domain-containing protein" evidence="8">
    <location>
        <begin position="26"/>
        <end position="425"/>
    </location>
</feature>
<accession>A0A8J5R4D9</accession>
<evidence type="ECO:0000256" key="6">
    <source>
        <dbReference type="ARBA" id="ARBA00023136"/>
    </source>
</evidence>
<protein>
    <recommendedName>
        <fullName evidence="9">Sodium/calcium exchanger membrane region domain-containing protein</fullName>
    </recommendedName>
</protein>
<keyword evidence="3" id="KW-0050">Antiport</keyword>
<dbReference type="Proteomes" id="UP000729913">
    <property type="component" value="Unassembled WGS sequence"/>
</dbReference>
<sequence>MMDIRFYRFLSFVIILSLGFEAINSEDQGLSYDSDSVDNLTKTKNCSIERSVEDFPENLFTRDQLQHGAALLHTLFGFYCFLLTAYVCNDYLLPALDIICAELKISADVAGATFLATASCFPELFVNVVGTFLTESDLGGIQLDGWILSRDCIIYIISVSVLVIVMWDARVTWYEAMILMILFTAYFVLLFLNKFVIKFSKNVKKFFSKNSSLAVKTESKINKEMLIGSYKPFVHGEMKIEYRKSIQISRKREVENGICNVDVIEKLEEYIEPAISSYLVSWMMTVVGDTLGISDSIMGITFLSAGGNMPELVSIVILSRQGNGDMAMSNTLGANTLDILLCLGLPWMIKTIMTGSDVVIESGAIAYSVMSIVVCVVGFFGVTAFYKYQLNRKVGYACLVMTSSSIHAAPSASWGPSRLSSECQG</sequence>
<evidence type="ECO:0000256" key="7">
    <source>
        <dbReference type="SAM" id="Phobius"/>
    </source>
</evidence>
<keyword evidence="6 7" id="KW-0472">Membrane</keyword>
<dbReference type="EMBL" id="JAAOIC020000044">
    <property type="protein sequence ID" value="KAG8038243.1"/>
    <property type="molecule type" value="Genomic_DNA"/>
</dbReference>
<dbReference type="GO" id="GO:0005262">
    <property type="term" value="F:calcium channel activity"/>
    <property type="evidence" value="ECO:0007669"/>
    <property type="project" value="TreeGrafter"/>
</dbReference>
<proteinExistence type="inferred from homology"/>
<reference evidence="10" key="2">
    <citation type="submission" date="2021-04" db="EMBL/GenBank/DDBJ databases">
        <title>Genome-wide patterns of bracovirus chromosomal integration into multiple host tissues during parasitism.</title>
        <authorList>
            <person name="Chebbi M.A.C."/>
        </authorList>
    </citation>
    <scope>NUCLEOTIDE SEQUENCE</scope>
    <source>
        <tissue evidence="10">Whole body</tissue>
    </source>
</reference>
<dbReference type="InterPro" id="IPR004837">
    <property type="entry name" value="NaCa_Exmemb"/>
</dbReference>
<keyword evidence="3" id="KW-0813">Transport</keyword>
<evidence type="ECO:0000256" key="1">
    <source>
        <dbReference type="ARBA" id="ARBA00004141"/>
    </source>
</evidence>
<feature type="transmembrane region" description="Helical" evidence="7">
    <location>
        <begin position="364"/>
        <end position="386"/>
    </location>
</feature>
<dbReference type="GO" id="GO:0006874">
    <property type="term" value="P:intracellular calcium ion homeostasis"/>
    <property type="evidence" value="ECO:0007669"/>
    <property type="project" value="TreeGrafter"/>
</dbReference>
<keyword evidence="11" id="KW-1185">Reference proteome</keyword>
<dbReference type="InterPro" id="IPR004481">
    <property type="entry name" value="K/Na/Ca-exchanger"/>
</dbReference>
<dbReference type="AlphaFoldDB" id="A0A8J5R4D9"/>
<evidence type="ECO:0000259" key="9">
    <source>
        <dbReference type="Pfam" id="PF01699"/>
    </source>
</evidence>
<evidence type="ECO:0000256" key="4">
    <source>
        <dbReference type="ARBA" id="ARBA00022692"/>
    </source>
</evidence>
<dbReference type="Pfam" id="PF01699">
    <property type="entry name" value="Na_Ca_ex"/>
    <property type="match status" value="2"/>
</dbReference>
<feature type="domain" description="Sodium/calcium exchanger membrane region" evidence="9">
    <location>
        <begin position="276"/>
        <end position="400"/>
    </location>
</feature>
<feature type="transmembrane region" description="Helical" evidence="7">
    <location>
        <begin position="176"/>
        <end position="197"/>
    </location>
</feature>
<keyword evidence="5 7" id="KW-1133">Transmembrane helix</keyword>
<name>A0A8J5R4D9_9HYME</name>
<gene>
    <name evidence="10" type="ORF">G9C98_006570</name>
</gene>
<feature type="domain" description="Sodium/calcium exchanger membrane region" evidence="9">
    <location>
        <begin position="74"/>
        <end position="137"/>
    </location>
</feature>
<feature type="transmembrane region" description="Helical" evidence="7">
    <location>
        <begin position="152"/>
        <end position="170"/>
    </location>
</feature>